<proteinExistence type="predicted"/>
<keyword evidence="1" id="KW-0812">Transmembrane</keyword>
<evidence type="ECO:0000313" key="3">
    <source>
        <dbReference type="EMBL" id="RDY30067.1"/>
    </source>
</evidence>
<protein>
    <submittedName>
        <fullName evidence="3">Zf-HC2 domain-containing protein</fullName>
    </submittedName>
</protein>
<dbReference type="OrthoDB" id="6194834at2"/>
<dbReference type="Proteomes" id="UP000247523">
    <property type="component" value="Unassembled WGS sequence"/>
</dbReference>
<keyword evidence="4" id="KW-1185">Reference proteome</keyword>
<evidence type="ECO:0000313" key="4">
    <source>
        <dbReference type="Proteomes" id="UP000216411"/>
    </source>
</evidence>
<reference evidence="3 4" key="1">
    <citation type="journal article" date="2017" name="Genome Announc.">
        <title>Draft Genome Sequence of a Sporulating and Motile Strain of Lachnotalea glycerini Isolated from Water in Quebec City, Canada.</title>
        <authorList>
            <person name="Maheux A.F."/>
            <person name="Boudreau D.K."/>
            <person name="Berube E."/>
            <person name="Boissinot M."/>
            <person name="Raymond F."/>
            <person name="Brodeur S."/>
            <person name="Corbeil J."/>
            <person name="Isabel S."/>
            <person name="Omar R.F."/>
            <person name="Bergeron M.G."/>
        </authorList>
    </citation>
    <scope>NUCLEOTIDE SEQUENCE [LARGE SCALE GENOMIC DNA]</scope>
    <source>
        <strain evidence="3 4">CCRI-19302</strain>
    </source>
</reference>
<feature type="transmembrane region" description="Helical" evidence="1">
    <location>
        <begin position="155"/>
        <end position="177"/>
    </location>
</feature>
<name>A0A255I295_9FIRM</name>
<accession>A0A255I295</accession>
<dbReference type="AlphaFoldDB" id="A0A255I295"/>
<feature type="transmembrane region" description="Helical" evidence="1">
    <location>
        <begin position="125"/>
        <end position="143"/>
    </location>
</feature>
<organism evidence="3 4">
    <name type="scientific">Lachnotalea glycerini</name>
    <dbReference type="NCBI Taxonomy" id="1763509"/>
    <lineage>
        <taxon>Bacteria</taxon>
        <taxon>Bacillati</taxon>
        <taxon>Bacillota</taxon>
        <taxon>Clostridia</taxon>
        <taxon>Lachnospirales</taxon>
        <taxon>Lachnospiraceae</taxon>
        <taxon>Lachnotalea</taxon>
    </lineage>
</organism>
<keyword evidence="1" id="KW-0472">Membrane</keyword>
<dbReference type="EMBL" id="NOKA02000050">
    <property type="protein sequence ID" value="RDY30067.1"/>
    <property type="molecule type" value="Genomic_DNA"/>
</dbReference>
<sequence length="305" mass="35306">MNHKVTCCIVQDLLPNYIDKLTCDETNSILEEHFGDCARCNAKYEKMVSEMEISTVQEELAKEKSMKDILSKAKLGYAMKRILQVLRILTVVLYSVMNIVLIYIIASNTKYYTITEKTTAQNTLLLFSITLLIPSVLIATLFIKKDTHILIIVKGLLQVILLIILPFAFIIGTILSLRMPSYTTNASYYGQRDEYANELLISKEFTILPKSIPENSKDVDYVYKYETIFDDTYLTLSISWTYDNDTEYQKAKSDMQSYEPVNDQVAEEGYHMTYAVGNSKDNNEYFRFGYDDEIKRVTYQIYDQK</sequence>
<evidence type="ECO:0000256" key="1">
    <source>
        <dbReference type="SAM" id="Phobius"/>
    </source>
</evidence>
<reference evidence="2 5" key="2">
    <citation type="submission" date="2018-05" db="EMBL/GenBank/DDBJ databases">
        <title>Genomic Encyclopedia of Type Strains, Phase IV (KMG-IV): sequencing the most valuable type-strain genomes for metagenomic binning, comparative biology and taxonomic classification.</title>
        <authorList>
            <person name="Goeker M."/>
        </authorList>
    </citation>
    <scope>NUCLEOTIDE SEQUENCE [LARGE SCALE GENOMIC DNA]</scope>
    <source>
        <strain evidence="2 5">DSM 28816</strain>
    </source>
</reference>
<dbReference type="EMBL" id="QICS01000004">
    <property type="protein sequence ID" value="PXV91058.1"/>
    <property type="molecule type" value="Genomic_DNA"/>
</dbReference>
<dbReference type="Proteomes" id="UP000216411">
    <property type="component" value="Unassembled WGS sequence"/>
</dbReference>
<gene>
    <name evidence="2" type="ORF">C8E03_10465</name>
    <name evidence="3" type="ORF">CG710_016640</name>
</gene>
<evidence type="ECO:0000313" key="2">
    <source>
        <dbReference type="EMBL" id="PXV91058.1"/>
    </source>
</evidence>
<keyword evidence="1" id="KW-1133">Transmembrane helix</keyword>
<dbReference type="RefSeq" id="WP_094380249.1">
    <property type="nucleotide sequence ID" value="NZ_NOKA02000050.1"/>
</dbReference>
<feature type="transmembrane region" description="Helical" evidence="1">
    <location>
        <begin position="85"/>
        <end position="105"/>
    </location>
</feature>
<reference evidence="3" key="3">
    <citation type="submission" date="2018-07" db="EMBL/GenBank/DDBJ databases">
        <authorList>
            <person name="Quirk P.G."/>
            <person name="Krulwich T.A."/>
        </authorList>
    </citation>
    <scope>NUCLEOTIDE SEQUENCE</scope>
    <source>
        <strain evidence="3">CCRI-19302</strain>
    </source>
</reference>
<comment type="caution">
    <text evidence="3">The sequence shown here is derived from an EMBL/GenBank/DDBJ whole genome shotgun (WGS) entry which is preliminary data.</text>
</comment>
<evidence type="ECO:0000313" key="5">
    <source>
        <dbReference type="Proteomes" id="UP000247523"/>
    </source>
</evidence>